<keyword evidence="5" id="KW-0472">Membrane</keyword>
<evidence type="ECO:0000256" key="5">
    <source>
        <dbReference type="HAMAP-Rule" id="MF_00335"/>
    </source>
</evidence>
<keyword evidence="2 5" id="KW-0255">Endonuclease</keyword>
<feature type="domain" description="HD" evidence="8">
    <location>
        <begin position="332"/>
        <end position="425"/>
    </location>
</feature>
<evidence type="ECO:0000313" key="9">
    <source>
        <dbReference type="EMBL" id="MDQ0359600.1"/>
    </source>
</evidence>
<dbReference type="PANTHER" id="PTHR12826">
    <property type="entry name" value="RIBONUCLEASE Y"/>
    <property type="match status" value="1"/>
</dbReference>
<evidence type="ECO:0000256" key="7">
    <source>
        <dbReference type="SAM" id="Coils"/>
    </source>
</evidence>
<dbReference type="RefSeq" id="WP_307404847.1">
    <property type="nucleotide sequence ID" value="NZ_JAUSUR010000001.1"/>
</dbReference>
<dbReference type="InterPro" id="IPR036612">
    <property type="entry name" value="KH_dom_type_1_sf"/>
</dbReference>
<dbReference type="Proteomes" id="UP001230220">
    <property type="component" value="Unassembled WGS sequence"/>
</dbReference>
<comment type="caution">
    <text evidence="9">The sequence shown here is derived from an EMBL/GenBank/DDBJ whole genome shotgun (WGS) entry which is preliminary data.</text>
</comment>
<dbReference type="NCBIfam" id="TIGR00277">
    <property type="entry name" value="HDIG"/>
    <property type="match status" value="1"/>
</dbReference>
<sequence>MDISTILLSGVIGVIIGLAIMVIAGKMGITKSKHQAKLTIQEAESKADNIVKQAVLEGKTQAHEMKLNAEKEEKKRNEELLEKESQLLRREDNLNFRDETLTNKELQVDKKNTQLSEKLSALDKKEEELDRRIDTQVEELERIAAMSSQQAKDELFSIVEKRMDNEVVSYIKEREDDAKDTADDKAKNIIALAVQRLSQDEAADRMVSVVTLPSEEMKGRIIGREGRNIKAIEQATGVDLNIDDTPEVITLSCFDPIRREIARQALENLIKDGRIQPGRIEEVVRKVKKEMDTAIMKAGEDAIFKLGIGKMDKDMVRLVGKLKYRYSYGQNALQHSMEVAYLTGMMAAELGLNQVLAKRAGLLHDIGKSIDYEVDGSHVELGYKFAKKHGEDPVVLNAIQSHHGEVEAKYLISNLVYAADTLSAARPGARKEQMQNYIKRLEDLERISKSFDGVESTYAIQAGREIRVFVSPDKLDDPACMKLARELKDKIESELTYPGQIKVTVIRETRANEIAK</sequence>
<dbReference type="EMBL" id="JAUSUR010000001">
    <property type="protein sequence ID" value="MDQ0359600.1"/>
    <property type="molecule type" value="Genomic_DNA"/>
</dbReference>
<dbReference type="PANTHER" id="PTHR12826:SF15">
    <property type="entry name" value="RIBONUCLEASE Y"/>
    <property type="match status" value="1"/>
</dbReference>
<comment type="subcellular location">
    <subcellularLocation>
        <location evidence="5">Cell membrane</location>
        <topology evidence="5">Single-pass membrane protein</topology>
    </subcellularLocation>
</comment>
<dbReference type="Pfam" id="PF12072">
    <property type="entry name" value="RNase_Y_N"/>
    <property type="match status" value="1"/>
</dbReference>
<dbReference type="GO" id="GO:0016787">
    <property type="term" value="F:hydrolase activity"/>
    <property type="evidence" value="ECO:0007669"/>
    <property type="project" value="UniProtKB-KW"/>
</dbReference>
<dbReference type="InterPro" id="IPR004087">
    <property type="entry name" value="KH_dom"/>
</dbReference>
<gene>
    <name evidence="5" type="primary">rny</name>
    <name evidence="9" type="ORF">J2S15_000331</name>
</gene>
<dbReference type="InterPro" id="IPR006675">
    <property type="entry name" value="HDIG_dom"/>
</dbReference>
<comment type="similarity">
    <text evidence="5">Belongs to the RNase Y family.</text>
</comment>
<dbReference type="InterPro" id="IPR022711">
    <property type="entry name" value="RNase_Y_N"/>
</dbReference>
<evidence type="ECO:0000256" key="3">
    <source>
        <dbReference type="ARBA" id="ARBA00022801"/>
    </source>
</evidence>
<organism evidence="9 10">
    <name type="scientific">Breznakia pachnodae</name>
    <dbReference type="NCBI Taxonomy" id="265178"/>
    <lineage>
        <taxon>Bacteria</taxon>
        <taxon>Bacillati</taxon>
        <taxon>Bacillota</taxon>
        <taxon>Erysipelotrichia</taxon>
        <taxon>Erysipelotrichales</taxon>
        <taxon>Erysipelotrichaceae</taxon>
        <taxon>Breznakia</taxon>
    </lineage>
</organism>
<dbReference type="PROSITE" id="PS50084">
    <property type="entry name" value="KH_TYPE_1"/>
    <property type="match status" value="1"/>
</dbReference>
<dbReference type="SUPFAM" id="SSF109604">
    <property type="entry name" value="HD-domain/PDEase-like"/>
    <property type="match status" value="1"/>
</dbReference>
<dbReference type="SMART" id="SM00322">
    <property type="entry name" value="KH"/>
    <property type="match status" value="1"/>
</dbReference>
<dbReference type="Gene3D" id="3.30.1370.10">
    <property type="entry name" value="K Homology domain, type 1"/>
    <property type="match status" value="1"/>
</dbReference>
<keyword evidence="5" id="KW-1003">Cell membrane</keyword>
<dbReference type="HAMAP" id="MF_00335">
    <property type="entry name" value="RNase_Y"/>
    <property type="match status" value="1"/>
</dbReference>
<feature type="coiled-coil region" evidence="7">
    <location>
        <begin position="33"/>
        <end position="139"/>
    </location>
</feature>
<protein>
    <recommendedName>
        <fullName evidence="5 6">Ribonuclease Y</fullName>
        <shortName evidence="5">RNase Y</shortName>
        <ecNumber evidence="5 6">3.1.-.-</ecNumber>
    </recommendedName>
</protein>
<evidence type="ECO:0000256" key="2">
    <source>
        <dbReference type="ARBA" id="ARBA00022759"/>
    </source>
</evidence>
<reference evidence="9 10" key="1">
    <citation type="submission" date="2023-07" db="EMBL/GenBank/DDBJ databases">
        <title>Genomic Encyclopedia of Type Strains, Phase IV (KMG-IV): sequencing the most valuable type-strain genomes for metagenomic binning, comparative biology and taxonomic classification.</title>
        <authorList>
            <person name="Goeker M."/>
        </authorList>
    </citation>
    <scope>NUCLEOTIDE SEQUENCE [LARGE SCALE GENOMIC DNA]</scope>
    <source>
        <strain evidence="9 10">DSM 16784</strain>
    </source>
</reference>
<evidence type="ECO:0000259" key="8">
    <source>
        <dbReference type="PROSITE" id="PS51831"/>
    </source>
</evidence>
<accession>A0ABU0DZ91</accession>
<dbReference type="EC" id="3.1.-.-" evidence="5 6"/>
<feature type="transmembrane region" description="Helical" evidence="5">
    <location>
        <begin position="6"/>
        <end position="25"/>
    </location>
</feature>
<keyword evidence="3 5" id="KW-0378">Hydrolase</keyword>
<dbReference type="InterPro" id="IPR004088">
    <property type="entry name" value="KH_dom_type_1"/>
</dbReference>
<dbReference type="Gene3D" id="1.10.3210.10">
    <property type="entry name" value="Hypothetical protein af1432"/>
    <property type="match status" value="1"/>
</dbReference>
<keyword evidence="7" id="KW-0175">Coiled coil</keyword>
<keyword evidence="4 5" id="KW-0694">RNA-binding</keyword>
<evidence type="ECO:0000313" key="10">
    <source>
        <dbReference type="Proteomes" id="UP001230220"/>
    </source>
</evidence>
<dbReference type="PROSITE" id="PS51831">
    <property type="entry name" value="HD"/>
    <property type="match status" value="1"/>
</dbReference>
<dbReference type="Pfam" id="PF01966">
    <property type="entry name" value="HD"/>
    <property type="match status" value="1"/>
</dbReference>
<proteinExistence type="inferred from homology"/>
<dbReference type="CDD" id="cd22431">
    <property type="entry name" value="KH-I_RNaseY"/>
    <property type="match status" value="1"/>
</dbReference>
<keyword evidence="5" id="KW-0812">Transmembrane</keyword>
<keyword evidence="1 5" id="KW-0540">Nuclease</keyword>
<keyword evidence="10" id="KW-1185">Reference proteome</keyword>
<evidence type="ECO:0000256" key="4">
    <source>
        <dbReference type="ARBA" id="ARBA00022884"/>
    </source>
</evidence>
<dbReference type="InterPro" id="IPR006674">
    <property type="entry name" value="HD_domain"/>
</dbReference>
<dbReference type="InterPro" id="IPR017705">
    <property type="entry name" value="Ribonuclease_Y"/>
</dbReference>
<dbReference type="InterPro" id="IPR003607">
    <property type="entry name" value="HD/PDEase_dom"/>
</dbReference>
<dbReference type="Pfam" id="PF00013">
    <property type="entry name" value="KH_1"/>
    <property type="match status" value="1"/>
</dbReference>
<evidence type="ECO:0000256" key="1">
    <source>
        <dbReference type="ARBA" id="ARBA00022722"/>
    </source>
</evidence>
<dbReference type="SMART" id="SM00471">
    <property type="entry name" value="HDc"/>
    <property type="match status" value="1"/>
</dbReference>
<dbReference type="SUPFAM" id="SSF54791">
    <property type="entry name" value="Eukaryotic type KH-domain (KH-domain type I)"/>
    <property type="match status" value="1"/>
</dbReference>
<dbReference type="CDD" id="cd00077">
    <property type="entry name" value="HDc"/>
    <property type="match status" value="1"/>
</dbReference>
<name>A0ABU0DZ91_9FIRM</name>
<comment type="function">
    <text evidence="5">Endoribonuclease that initiates mRNA decay.</text>
</comment>
<evidence type="ECO:0000256" key="6">
    <source>
        <dbReference type="NCBIfam" id="TIGR03319"/>
    </source>
</evidence>
<dbReference type="NCBIfam" id="TIGR03319">
    <property type="entry name" value="RNase_Y"/>
    <property type="match status" value="1"/>
</dbReference>
<keyword evidence="5" id="KW-1133">Transmembrane helix</keyword>